<gene>
    <name evidence="6" type="ORF">SAMN05216207_10558</name>
</gene>
<dbReference type="InterPro" id="IPR050109">
    <property type="entry name" value="HTH-type_TetR-like_transc_reg"/>
</dbReference>
<organism evidence="6 7">
    <name type="scientific">Pseudonocardia ammonioxydans</name>
    <dbReference type="NCBI Taxonomy" id="260086"/>
    <lineage>
        <taxon>Bacteria</taxon>
        <taxon>Bacillati</taxon>
        <taxon>Actinomycetota</taxon>
        <taxon>Actinomycetes</taxon>
        <taxon>Pseudonocardiales</taxon>
        <taxon>Pseudonocardiaceae</taxon>
        <taxon>Pseudonocardia</taxon>
    </lineage>
</organism>
<dbReference type="GO" id="GO:0000976">
    <property type="term" value="F:transcription cis-regulatory region binding"/>
    <property type="evidence" value="ECO:0007669"/>
    <property type="project" value="TreeGrafter"/>
</dbReference>
<evidence type="ECO:0000313" key="7">
    <source>
        <dbReference type="Proteomes" id="UP000199614"/>
    </source>
</evidence>
<keyword evidence="2 4" id="KW-0238">DNA-binding</keyword>
<reference evidence="6 7" key="1">
    <citation type="submission" date="2016-10" db="EMBL/GenBank/DDBJ databases">
        <authorList>
            <person name="de Groot N.N."/>
        </authorList>
    </citation>
    <scope>NUCLEOTIDE SEQUENCE [LARGE SCALE GENOMIC DNA]</scope>
    <source>
        <strain evidence="6 7">CGMCC 4.1877</strain>
    </source>
</reference>
<dbReference type="PROSITE" id="PS50977">
    <property type="entry name" value="HTH_TETR_2"/>
    <property type="match status" value="1"/>
</dbReference>
<keyword evidence="3" id="KW-0804">Transcription</keyword>
<evidence type="ECO:0000256" key="2">
    <source>
        <dbReference type="ARBA" id="ARBA00023125"/>
    </source>
</evidence>
<dbReference type="AlphaFoldDB" id="A0A1I5H1I1"/>
<evidence type="ECO:0000256" key="4">
    <source>
        <dbReference type="PROSITE-ProRule" id="PRU00335"/>
    </source>
</evidence>
<dbReference type="Pfam" id="PF17932">
    <property type="entry name" value="TetR_C_24"/>
    <property type="match status" value="1"/>
</dbReference>
<dbReference type="SUPFAM" id="SSF46689">
    <property type="entry name" value="Homeodomain-like"/>
    <property type="match status" value="1"/>
</dbReference>
<name>A0A1I5H1I1_PSUAM</name>
<dbReference type="PANTHER" id="PTHR30055:SF234">
    <property type="entry name" value="HTH-TYPE TRANSCRIPTIONAL REGULATOR BETI"/>
    <property type="match status" value="1"/>
</dbReference>
<keyword evidence="7" id="KW-1185">Reference proteome</keyword>
<dbReference type="EMBL" id="FOUY01000055">
    <property type="protein sequence ID" value="SFO42069.1"/>
    <property type="molecule type" value="Genomic_DNA"/>
</dbReference>
<feature type="domain" description="HTH tetR-type" evidence="5">
    <location>
        <begin position="11"/>
        <end position="71"/>
    </location>
</feature>
<protein>
    <submittedName>
        <fullName evidence="6">Transcriptional regulator, TetR family</fullName>
    </submittedName>
</protein>
<dbReference type="SUPFAM" id="SSF48498">
    <property type="entry name" value="Tetracyclin repressor-like, C-terminal domain"/>
    <property type="match status" value="1"/>
</dbReference>
<dbReference type="PANTHER" id="PTHR30055">
    <property type="entry name" value="HTH-TYPE TRANSCRIPTIONAL REGULATOR RUTR"/>
    <property type="match status" value="1"/>
</dbReference>
<dbReference type="InterPro" id="IPR041490">
    <property type="entry name" value="KstR2_TetR_C"/>
</dbReference>
<dbReference type="Gene3D" id="1.10.357.10">
    <property type="entry name" value="Tetracycline Repressor, domain 2"/>
    <property type="match status" value="1"/>
</dbReference>
<proteinExistence type="predicted"/>
<evidence type="ECO:0000259" key="5">
    <source>
        <dbReference type="PROSITE" id="PS50977"/>
    </source>
</evidence>
<dbReference type="InterPro" id="IPR001647">
    <property type="entry name" value="HTH_TetR"/>
</dbReference>
<accession>A0A1I5H1I1</accession>
<dbReference type="Pfam" id="PF00440">
    <property type="entry name" value="TetR_N"/>
    <property type="match status" value="1"/>
</dbReference>
<dbReference type="STRING" id="260086.SAMN05216207_10558"/>
<evidence type="ECO:0000256" key="3">
    <source>
        <dbReference type="ARBA" id="ARBA00023163"/>
    </source>
</evidence>
<dbReference type="Proteomes" id="UP000199614">
    <property type="component" value="Unassembled WGS sequence"/>
</dbReference>
<feature type="DNA-binding region" description="H-T-H motif" evidence="4">
    <location>
        <begin position="34"/>
        <end position="53"/>
    </location>
</feature>
<dbReference type="PRINTS" id="PR00455">
    <property type="entry name" value="HTHTETR"/>
</dbReference>
<dbReference type="GO" id="GO:0003700">
    <property type="term" value="F:DNA-binding transcription factor activity"/>
    <property type="evidence" value="ECO:0007669"/>
    <property type="project" value="TreeGrafter"/>
</dbReference>
<dbReference type="InterPro" id="IPR036271">
    <property type="entry name" value="Tet_transcr_reg_TetR-rel_C_sf"/>
</dbReference>
<keyword evidence="1" id="KW-0805">Transcription regulation</keyword>
<sequence>MARKKSLDQGPVLRGQILARASELFYERGYAATSIRDIADAVEISSSTMYHHFTNKQEVLRSIVVGFMVDFNAATLPVLADGDRTVTDRLDEVIRIHIEMSDDRRPELLVGNPIRYALSVDEQEEGIALQARYHDAVLALVEEGRATGELDVRDAGIATMALLDMLNGIREWYAPDGRLDREEVVQDYIALARNLLRARDTAGTESTAATAAAR</sequence>
<evidence type="ECO:0000256" key="1">
    <source>
        <dbReference type="ARBA" id="ARBA00023015"/>
    </source>
</evidence>
<dbReference type="InterPro" id="IPR009057">
    <property type="entry name" value="Homeodomain-like_sf"/>
</dbReference>
<evidence type="ECO:0000313" key="6">
    <source>
        <dbReference type="EMBL" id="SFO42069.1"/>
    </source>
</evidence>